<dbReference type="GO" id="GO:0005975">
    <property type="term" value="P:carbohydrate metabolic process"/>
    <property type="evidence" value="ECO:0007669"/>
    <property type="project" value="InterPro"/>
</dbReference>
<evidence type="ECO:0000256" key="3">
    <source>
        <dbReference type="ARBA" id="ARBA00022801"/>
    </source>
</evidence>
<dbReference type="InterPro" id="IPR006710">
    <property type="entry name" value="Glyco_hydro_43"/>
</dbReference>
<dbReference type="AlphaFoldDB" id="A0A1Y4Q144"/>
<dbReference type="EMBL" id="JAQQPO010000005">
    <property type="protein sequence ID" value="MDC7957600.1"/>
    <property type="molecule type" value="Genomic_DNA"/>
</dbReference>
<evidence type="ECO:0000256" key="5">
    <source>
        <dbReference type="RuleBase" id="RU361187"/>
    </source>
</evidence>
<dbReference type="RefSeq" id="WP_032853229.1">
    <property type="nucleotide sequence ID" value="NZ_BAABYV010000001.1"/>
</dbReference>
<evidence type="ECO:0000256" key="2">
    <source>
        <dbReference type="ARBA" id="ARBA00009865"/>
    </source>
</evidence>
<dbReference type="SUPFAM" id="SSF75005">
    <property type="entry name" value="Arabinanase/levansucrase/invertase"/>
    <property type="match status" value="1"/>
</dbReference>
<reference evidence="6" key="2">
    <citation type="submission" date="2022-10" db="EMBL/GenBank/DDBJ databases">
        <title>Human gut microbiome strain richness.</title>
        <authorList>
            <person name="Chen-Liaw A."/>
        </authorList>
    </citation>
    <scope>NUCLEOTIDE SEQUENCE</scope>
    <source>
        <strain evidence="6">RTP21484st1_H8_RTP21484_190118</strain>
    </source>
</reference>
<name>A0A1Y4Q144_BACOV</name>
<comment type="caution">
    <text evidence="7">The sequence shown here is derived from an EMBL/GenBank/DDBJ whole genome shotgun (WGS) entry which is preliminary data.</text>
</comment>
<evidence type="ECO:0000313" key="6">
    <source>
        <dbReference type="EMBL" id="MDC7957600.1"/>
    </source>
</evidence>
<dbReference type="Gene3D" id="2.115.10.20">
    <property type="entry name" value="Glycosyl hydrolase domain, family 43"/>
    <property type="match status" value="1"/>
</dbReference>
<dbReference type="CDD" id="cd08983">
    <property type="entry name" value="GH43_Bt3655-like"/>
    <property type="match status" value="1"/>
</dbReference>
<dbReference type="InterPro" id="IPR023296">
    <property type="entry name" value="Glyco_hydro_beta-prop_sf"/>
</dbReference>
<dbReference type="Proteomes" id="UP001215078">
    <property type="component" value="Unassembled WGS sequence"/>
</dbReference>
<dbReference type="Pfam" id="PF04616">
    <property type="entry name" value="Glyco_hydro_43"/>
    <property type="match status" value="1"/>
</dbReference>
<dbReference type="EMBL" id="QRJR01000001">
    <property type="protein sequence ID" value="RHH52780.1"/>
    <property type="molecule type" value="Genomic_DNA"/>
</dbReference>
<organism evidence="7 8">
    <name type="scientific">Bacteroides ovatus</name>
    <dbReference type="NCBI Taxonomy" id="28116"/>
    <lineage>
        <taxon>Bacteria</taxon>
        <taxon>Pseudomonadati</taxon>
        <taxon>Bacteroidota</taxon>
        <taxon>Bacteroidia</taxon>
        <taxon>Bacteroidales</taxon>
        <taxon>Bacteroidaceae</taxon>
        <taxon>Bacteroides</taxon>
    </lineage>
</organism>
<dbReference type="InterPro" id="IPR050727">
    <property type="entry name" value="GH43_arabinanases"/>
</dbReference>
<evidence type="ECO:0000256" key="1">
    <source>
        <dbReference type="ARBA" id="ARBA00004834"/>
    </source>
</evidence>
<evidence type="ECO:0000256" key="4">
    <source>
        <dbReference type="ARBA" id="ARBA00023295"/>
    </source>
</evidence>
<dbReference type="PANTHER" id="PTHR43301:SF3">
    <property type="entry name" value="ARABINAN ENDO-1,5-ALPHA-L-ARABINOSIDASE A-RELATED"/>
    <property type="match status" value="1"/>
</dbReference>
<dbReference type="GO" id="GO:0004553">
    <property type="term" value="F:hydrolase activity, hydrolyzing O-glycosyl compounds"/>
    <property type="evidence" value="ECO:0007669"/>
    <property type="project" value="InterPro"/>
</dbReference>
<sequence>MMMNMKKNIILFAFLFVGVLTGYCQQSAYLFVYFTGNRMSEEAVRMAVSLDGYNYKALNGNQPVLDSRVISSTGGVRDPHILRCEDGKTFYMVVTDMVSGNGWSSNRAMILLKSKDLVHWTSNIVNIQKKYPNQEDLKRVWAPQTIYDREAGKYMVYWSMQHGNGPDIIYYAYANKDFTDIEGEPKPLFLPENKKSCIDGDIIYKDGLYHLFYKTEGNGNGIKKATTSSLTSGQWTESDDYKQQTKDPVEGSGIFPLVGSDKYILMYDVYTKGKYQFTESSDLEHFKVIDHAISMDFHPRHGTVIPITPKELKRLFKAYGKPEGF</sequence>
<comment type="similarity">
    <text evidence="2 5">Belongs to the glycosyl hydrolase 43 family.</text>
</comment>
<protein>
    <submittedName>
        <fullName evidence="7">Arabinosidase</fullName>
    </submittedName>
    <submittedName>
        <fullName evidence="6">Glycoside hydrolase family 43 protein</fullName>
    </submittedName>
</protein>
<reference evidence="7 8" key="1">
    <citation type="submission" date="2018-08" db="EMBL/GenBank/DDBJ databases">
        <title>A genome reference for cultivated species of the human gut microbiota.</title>
        <authorList>
            <person name="Zou Y."/>
            <person name="Xue W."/>
            <person name="Luo G."/>
        </authorList>
    </citation>
    <scope>NUCLEOTIDE SEQUENCE [LARGE SCALE GENOMIC DNA]</scope>
    <source>
        <strain evidence="7 8">AM17-48</strain>
    </source>
</reference>
<dbReference type="Proteomes" id="UP000283329">
    <property type="component" value="Unassembled WGS sequence"/>
</dbReference>
<keyword evidence="3 5" id="KW-0378">Hydrolase</keyword>
<keyword evidence="4 5" id="KW-0326">Glycosidase</keyword>
<evidence type="ECO:0000313" key="8">
    <source>
        <dbReference type="Proteomes" id="UP000283329"/>
    </source>
</evidence>
<evidence type="ECO:0000313" key="7">
    <source>
        <dbReference type="EMBL" id="RHH52780.1"/>
    </source>
</evidence>
<proteinExistence type="inferred from homology"/>
<dbReference type="PANTHER" id="PTHR43301">
    <property type="entry name" value="ARABINAN ENDO-1,5-ALPHA-L-ARABINOSIDASE"/>
    <property type="match status" value="1"/>
</dbReference>
<comment type="pathway">
    <text evidence="1">Glycan metabolism; L-arabinan degradation.</text>
</comment>
<accession>A0A1Y4Q144</accession>
<gene>
    <name evidence="7" type="ORF">DW206_01835</name>
    <name evidence="6" type="ORF">PQ628_05190</name>
</gene>